<organism evidence="2 3">
    <name type="scientific">Flavobacterium gillisiae</name>
    <dbReference type="NCBI Taxonomy" id="150146"/>
    <lineage>
        <taxon>Bacteria</taxon>
        <taxon>Pseudomonadati</taxon>
        <taxon>Bacteroidota</taxon>
        <taxon>Flavobacteriia</taxon>
        <taxon>Flavobacteriales</taxon>
        <taxon>Flavobacteriaceae</taxon>
        <taxon>Flavobacterium</taxon>
    </lineage>
</organism>
<dbReference type="RefSeq" id="WP_091087285.1">
    <property type="nucleotide sequence ID" value="NZ_FNRD01000004.1"/>
</dbReference>
<dbReference type="SUPFAM" id="SSF110857">
    <property type="entry name" value="Gamma-glutamyl cyclotransferase-like"/>
    <property type="match status" value="1"/>
</dbReference>
<evidence type="ECO:0000259" key="1">
    <source>
        <dbReference type="Pfam" id="PF06094"/>
    </source>
</evidence>
<proteinExistence type="predicted"/>
<dbReference type="EMBL" id="FNRD01000004">
    <property type="protein sequence ID" value="SEA42826.1"/>
    <property type="molecule type" value="Genomic_DNA"/>
</dbReference>
<evidence type="ECO:0000313" key="2">
    <source>
        <dbReference type="EMBL" id="SEA42826.1"/>
    </source>
</evidence>
<accession>A0A1H4B453</accession>
<feature type="domain" description="Gamma-glutamylcyclotransferase AIG2-like" evidence="1">
    <location>
        <begin position="4"/>
        <end position="104"/>
    </location>
</feature>
<dbReference type="InterPro" id="IPR009288">
    <property type="entry name" value="AIG2-like_dom"/>
</dbReference>
<dbReference type="STRING" id="150146.SAMN05443667_104180"/>
<sequence length="106" mass="12125">MENLFAYGSLREEEVQKTVFGRILKGVPEKLSGYAVKEIQIEEEFGIETYPIIVPTEDNEDSIHGIVYELTLEELSLSDTYEGNSYTRIEVPLQSKQMVWAYSAKV</sequence>
<dbReference type="CDD" id="cd06661">
    <property type="entry name" value="GGCT_like"/>
    <property type="match status" value="1"/>
</dbReference>
<keyword evidence="2" id="KW-0808">Transferase</keyword>
<name>A0A1H4B453_9FLAO</name>
<reference evidence="3" key="1">
    <citation type="submission" date="2016-10" db="EMBL/GenBank/DDBJ databases">
        <authorList>
            <person name="Varghese N."/>
            <person name="Submissions S."/>
        </authorList>
    </citation>
    <scope>NUCLEOTIDE SEQUENCE [LARGE SCALE GENOMIC DNA]</scope>
    <source>
        <strain evidence="3">DSM 22376</strain>
    </source>
</reference>
<dbReference type="AlphaFoldDB" id="A0A1H4B453"/>
<dbReference type="Pfam" id="PF06094">
    <property type="entry name" value="GGACT"/>
    <property type="match status" value="1"/>
</dbReference>
<evidence type="ECO:0000313" key="3">
    <source>
        <dbReference type="Proteomes" id="UP000198951"/>
    </source>
</evidence>
<dbReference type="Gene3D" id="3.10.490.10">
    <property type="entry name" value="Gamma-glutamyl cyclotransferase-like"/>
    <property type="match status" value="1"/>
</dbReference>
<keyword evidence="3" id="KW-1185">Reference proteome</keyword>
<dbReference type="OrthoDB" id="9798388at2"/>
<dbReference type="InterPro" id="IPR013024">
    <property type="entry name" value="GGCT-like"/>
</dbReference>
<dbReference type="Proteomes" id="UP000198951">
    <property type="component" value="Unassembled WGS sequence"/>
</dbReference>
<dbReference type="GO" id="GO:0016740">
    <property type="term" value="F:transferase activity"/>
    <property type="evidence" value="ECO:0007669"/>
    <property type="project" value="UniProtKB-KW"/>
</dbReference>
<dbReference type="InterPro" id="IPR036568">
    <property type="entry name" value="GGCT-like_sf"/>
</dbReference>
<protein>
    <submittedName>
        <fullName evidence="2">Uncharacterized conserved protein YtfP, gamma-glutamylcyclotransferase (GGCT)/AIG2-like family</fullName>
    </submittedName>
</protein>
<gene>
    <name evidence="2" type="ORF">SAMN05443667_104180</name>
</gene>